<keyword evidence="3" id="KW-0539">Nucleus</keyword>
<dbReference type="InterPro" id="IPR009057">
    <property type="entry name" value="Homeodomain-like_sf"/>
</dbReference>
<dbReference type="PROSITE" id="PS51294">
    <property type="entry name" value="HTH_MYB"/>
    <property type="match status" value="1"/>
</dbReference>
<dbReference type="PANTHER" id="PTHR31499">
    <property type="entry name" value="MYB FAMILY TRANSCRIPTION FACTOR PHL11"/>
    <property type="match status" value="1"/>
</dbReference>
<dbReference type="InterPro" id="IPR025756">
    <property type="entry name" value="Myb_CC_LHEQLE"/>
</dbReference>
<evidence type="ECO:0000313" key="7">
    <source>
        <dbReference type="Proteomes" id="UP001497512"/>
    </source>
</evidence>
<reference evidence="6" key="1">
    <citation type="submission" date="2024-02" db="EMBL/GenBank/DDBJ databases">
        <authorList>
            <consortium name="ELIXIR-Norway"/>
            <consortium name="Elixir Norway"/>
        </authorList>
    </citation>
    <scope>NUCLEOTIDE SEQUENCE</scope>
</reference>
<feature type="region of interest" description="Disordered" evidence="4">
    <location>
        <begin position="205"/>
        <end position="233"/>
    </location>
</feature>
<name>A0ABP0UQW3_9BRYO</name>
<sequence length="507" mass="54840">MYHQTKKFAIVTHHGTSRSASTCNDNIVSPGLESPGSSSPSAAAGGGGGAKQRLRWSPELHERFVDAVSQLGGPERATPKGVLRVMGVQGLTIYHVKSHLQKYRLAKYVPESASDGGKLEKKNIPGASDLAVPASDATSSGVQVVDSDALHMQMEVQKRLHEQLEVQRHLQLRMEAQSKYLKIIIEEQQQRAAGTQDVAGRHPVVPAASGHDQEERRVSLVKEPSSEAESVDVNERKLTRLPDLRLSIVEQEVAMPSSWASDKQRATRSSPCNINTEHQFAITASGAASSQASALLRPTQLQQAAQVQYSSASGYSHAASAFTSSWTLSQPSSKRTRFGSELMSSFSQSLSPELDLRQHGRGMGSSSNEFQQSIQVQRTPIIPLNPASNRYGFNLAMGFQRSSCIHESAQVLYAPQPLLSSPGDSLHLQSHGFQRPAATQGAAHQQVFMQPERGMSSFQVAKGEEEGSPLLPSPKSRASDALRQMFRRWEENSGGNAGGTSSQGNTS</sequence>
<keyword evidence="2" id="KW-0804">Transcription</keyword>
<dbReference type="SUPFAM" id="SSF46689">
    <property type="entry name" value="Homeodomain-like"/>
    <property type="match status" value="1"/>
</dbReference>
<feature type="compositionally biased region" description="Basic and acidic residues" evidence="4">
    <location>
        <begin position="211"/>
        <end position="220"/>
    </location>
</feature>
<dbReference type="PANTHER" id="PTHR31499:SF79">
    <property type="entry name" value="HTH MYB-TYPE DOMAIN-CONTAINING PROTEIN"/>
    <property type="match status" value="1"/>
</dbReference>
<feature type="domain" description="HTH myb-type" evidence="5">
    <location>
        <begin position="51"/>
        <end position="108"/>
    </location>
</feature>
<gene>
    <name evidence="6" type="ORF">CSSPTR1EN2_LOCUS18886</name>
</gene>
<evidence type="ECO:0000256" key="1">
    <source>
        <dbReference type="ARBA" id="ARBA00023015"/>
    </source>
</evidence>
<accession>A0ABP0UQW3</accession>
<dbReference type="InterPro" id="IPR017930">
    <property type="entry name" value="Myb_dom"/>
</dbReference>
<feature type="region of interest" description="Disordered" evidence="4">
    <location>
        <begin position="456"/>
        <end position="507"/>
    </location>
</feature>
<dbReference type="Pfam" id="PF14379">
    <property type="entry name" value="Myb_CC_LHEQLE"/>
    <property type="match status" value="1"/>
</dbReference>
<dbReference type="InterPro" id="IPR006447">
    <property type="entry name" value="Myb_dom_plants"/>
</dbReference>
<evidence type="ECO:0000256" key="3">
    <source>
        <dbReference type="ARBA" id="ARBA00023242"/>
    </source>
</evidence>
<organism evidence="6 7">
    <name type="scientific">Sphagnum troendelagicum</name>
    <dbReference type="NCBI Taxonomy" id="128251"/>
    <lineage>
        <taxon>Eukaryota</taxon>
        <taxon>Viridiplantae</taxon>
        <taxon>Streptophyta</taxon>
        <taxon>Embryophyta</taxon>
        <taxon>Bryophyta</taxon>
        <taxon>Sphagnophytina</taxon>
        <taxon>Sphagnopsida</taxon>
        <taxon>Sphagnales</taxon>
        <taxon>Sphagnaceae</taxon>
        <taxon>Sphagnum</taxon>
    </lineage>
</organism>
<feature type="region of interest" description="Disordered" evidence="4">
    <location>
        <begin position="14"/>
        <end position="53"/>
    </location>
</feature>
<keyword evidence="7" id="KW-1185">Reference proteome</keyword>
<feature type="compositionally biased region" description="Polar residues" evidence="4">
    <location>
        <begin position="17"/>
        <end position="27"/>
    </location>
</feature>
<dbReference type="NCBIfam" id="TIGR01557">
    <property type="entry name" value="myb_SHAQKYF"/>
    <property type="match status" value="1"/>
</dbReference>
<dbReference type="Gene3D" id="1.10.10.60">
    <property type="entry name" value="Homeodomain-like"/>
    <property type="match status" value="1"/>
</dbReference>
<dbReference type="InterPro" id="IPR046955">
    <property type="entry name" value="PHR1-like"/>
</dbReference>
<dbReference type="Pfam" id="PF00249">
    <property type="entry name" value="Myb_DNA-binding"/>
    <property type="match status" value="1"/>
</dbReference>
<evidence type="ECO:0000313" key="6">
    <source>
        <dbReference type="EMBL" id="CAK9228246.1"/>
    </source>
</evidence>
<feature type="compositionally biased region" description="Low complexity" evidence="4">
    <location>
        <begin position="29"/>
        <end position="43"/>
    </location>
</feature>
<dbReference type="InterPro" id="IPR001005">
    <property type="entry name" value="SANT/Myb"/>
</dbReference>
<proteinExistence type="predicted"/>
<evidence type="ECO:0000256" key="2">
    <source>
        <dbReference type="ARBA" id="ARBA00023163"/>
    </source>
</evidence>
<evidence type="ECO:0000259" key="5">
    <source>
        <dbReference type="PROSITE" id="PS51294"/>
    </source>
</evidence>
<keyword evidence="1" id="KW-0805">Transcription regulation</keyword>
<evidence type="ECO:0000256" key="4">
    <source>
        <dbReference type="SAM" id="MobiDB-lite"/>
    </source>
</evidence>
<dbReference type="EMBL" id="OZ019898">
    <property type="protein sequence ID" value="CAK9228246.1"/>
    <property type="molecule type" value="Genomic_DNA"/>
</dbReference>
<protein>
    <recommendedName>
        <fullName evidence="5">HTH myb-type domain-containing protein</fullName>
    </recommendedName>
</protein>
<dbReference type="Proteomes" id="UP001497512">
    <property type="component" value="Chromosome 6"/>
</dbReference>